<sequence length="201" mass="22108">MLGWVSDPEHAVAVQRAISHWRTAKDYSELIFRTITLVWAFELLAEENPGTAGMNPDVARRRLIESIPGVLFATSVRQLVDARPLIRDLGRNGPNSNPEAGHKKAVEAFGRLDRSGSPRNVNDAADRLADLLWIVRSNLAHGHKAALPLNSPLPFPLPRDQSLAGLAAAVLEECLELTLGPLSQADRLPRPRPEPPIRRLP</sequence>
<evidence type="ECO:0000313" key="3">
    <source>
        <dbReference type="EMBL" id="CAB4835343.1"/>
    </source>
</evidence>
<protein>
    <submittedName>
        <fullName evidence="1">Unannotated protein</fullName>
    </submittedName>
</protein>
<dbReference type="EMBL" id="CAFBMT010000014">
    <property type="protein sequence ID" value="CAB4942384.1"/>
    <property type="molecule type" value="Genomic_DNA"/>
</dbReference>
<dbReference type="AlphaFoldDB" id="A0A6J6A8D6"/>
<evidence type="ECO:0000313" key="1">
    <source>
        <dbReference type="EMBL" id="CAB4364445.1"/>
    </source>
</evidence>
<name>A0A6J6A8D6_9ZZZZ</name>
<dbReference type="EMBL" id="CAEZYF010000013">
    <property type="protein sequence ID" value="CAB4730031.1"/>
    <property type="molecule type" value="Genomic_DNA"/>
</dbReference>
<evidence type="ECO:0000313" key="2">
    <source>
        <dbReference type="EMBL" id="CAB4730031.1"/>
    </source>
</evidence>
<proteinExistence type="predicted"/>
<accession>A0A6J6A8D6</accession>
<dbReference type="EMBL" id="CAESGF010000013">
    <property type="protein sequence ID" value="CAB4364445.1"/>
    <property type="molecule type" value="Genomic_DNA"/>
</dbReference>
<evidence type="ECO:0000313" key="5">
    <source>
        <dbReference type="EMBL" id="CAB5014848.1"/>
    </source>
</evidence>
<evidence type="ECO:0000313" key="4">
    <source>
        <dbReference type="EMBL" id="CAB4942384.1"/>
    </source>
</evidence>
<dbReference type="EMBL" id="CAFAAV010000304">
    <property type="protein sequence ID" value="CAB4835343.1"/>
    <property type="molecule type" value="Genomic_DNA"/>
</dbReference>
<gene>
    <name evidence="2" type="ORF">UFOPK2656_02042</name>
    <name evidence="3" type="ORF">UFOPK3099_02738</name>
    <name evidence="4" type="ORF">UFOPK3651_02285</name>
    <name evidence="5" type="ORF">UFOPK3931_03010</name>
    <name evidence="1" type="ORF">UFOPK4189_02206</name>
</gene>
<organism evidence="1">
    <name type="scientific">freshwater metagenome</name>
    <dbReference type="NCBI Taxonomy" id="449393"/>
    <lineage>
        <taxon>unclassified sequences</taxon>
        <taxon>metagenomes</taxon>
        <taxon>ecological metagenomes</taxon>
    </lineage>
</organism>
<reference evidence="1" key="1">
    <citation type="submission" date="2020-05" db="EMBL/GenBank/DDBJ databases">
        <authorList>
            <person name="Chiriac C."/>
            <person name="Salcher M."/>
            <person name="Ghai R."/>
            <person name="Kavagutti S V."/>
        </authorList>
    </citation>
    <scope>NUCLEOTIDE SEQUENCE</scope>
</reference>
<dbReference type="EMBL" id="CAFBOL010000127">
    <property type="protein sequence ID" value="CAB5014848.1"/>
    <property type="molecule type" value="Genomic_DNA"/>
</dbReference>